<feature type="region of interest" description="Disordered" evidence="7">
    <location>
        <begin position="1229"/>
        <end position="1256"/>
    </location>
</feature>
<feature type="domain" description="Helicase ATP-binding" evidence="9">
    <location>
        <begin position="222"/>
        <end position="566"/>
    </location>
</feature>
<evidence type="ECO:0008006" key="12">
    <source>
        <dbReference type="Google" id="ProtNLM"/>
    </source>
</evidence>
<feature type="domain" description="Helicase ATP-binding" evidence="9">
    <location>
        <begin position="1037"/>
        <end position="1455"/>
    </location>
</feature>
<dbReference type="GO" id="GO:0016787">
    <property type="term" value="F:hydrolase activity"/>
    <property type="evidence" value="ECO:0007669"/>
    <property type="project" value="UniProtKB-KW"/>
</dbReference>
<dbReference type="PANTHER" id="PTHR10887:SF468">
    <property type="entry name" value="P-LOOP CONTAINING NUCLEOSIDE TRIPHOSPHATE HYDROLASES SUPERFAMILY PROTEIN"/>
    <property type="match status" value="1"/>
</dbReference>
<dbReference type="GO" id="GO:0005694">
    <property type="term" value="C:chromosome"/>
    <property type="evidence" value="ECO:0007669"/>
    <property type="project" value="UniProtKB-ARBA"/>
</dbReference>
<keyword evidence="2" id="KW-0547">Nucleotide-binding</keyword>
<dbReference type="InterPro" id="IPR014001">
    <property type="entry name" value="Helicase_ATP-bd"/>
</dbReference>
<protein>
    <recommendedName>
        <fullName evidence="12">P-loop containing nucleoside triphosphate hydrolases superfamily protein</fullName>
    </recommendedName>
</protein>
<dbReference type="PANTHER" id="PTHR10887">
    <property type="entry name" value="DNA2/NAM7 HELICASE FAMILY"/>
    <property type="match status" value="1"/>
</dbReference>
<dbReference type="SUPFAM" id="SSF52540">
    <property type="entry name" value="P-loop containing nucleoside triphosphate hydrolases"/>
    <property type="match status" value="2"/>
</dbReference>
<organism evidence="10 11">
    <name type="scientific">Arabidopsis arenosa</name>
    <name type="common">Sand rock-cress</name>
    <name type="synonym">Cardaminopsis arenosa</name>
    <dbReference type="NCBI Taxonomy" id="38785"/>
    <lineage>
        <taxon>Eukaryota</taxon>
        <taxon>Viridiplantae</taxon>
        <taxon>Streptophyta</taxon>
        <taxon>Embryophyta</taxon>
        <taxon>Tracheophyta</taxon>
        <taxon>Spermatophyta</taxon>
        <taxon>Magnoliopsida</taxon>
        <taxon>eudicotyledons</taxon>
        <taxon>Gunneridae</taxon>
        <taxon>Pentapetalae</taxon>
        <taxon>rosids</taxon>
        <taxon>malvids</taxon>
        <taxon>Brassicales</taxon>
        <taxon>Brassicaceae</taxon>
        <taxon>Camelineae</taxon>
        <taxon>Arabidopsis</taxon>
    </lineage>
</organism>
<evidence type="ECO:0000313" key="11">
    <source>
        <dbReference type="Proteomes" id="UP000682877"/>
    </source>
</evidence>
<comment type="catalytic activity">
    <reaction evidence="6">
        <text>ATP + H2O = ADP + phosphate + H(+)</text>
        <dbReference type="Rhea" id="RHEA:13065"/>
        <dbReference type="ChEBI" id="CHEBI:15377"/>
        <dbReference type="ChEBI" id="CHEBI:15378"/>
        <dbReference type="ChEBI" id="CHEBI:30616"/>
        <dbReference type="ChEBI" id="CHEBI:43474"/>
        <dbReference type="ChEBI" id="CHEBI:456216"/>
        <dbReference type="EC" id="3.6.4.12"/>
    </reaction>
    <physiologicalReaction direction="left-to-right" evidence="6">
        <dbReference type="Rhea" id="RHEA:13066"/>
    </physiologicalReaction>
</comment>
<dbReference type="FunFam" id="3.40.50.300:FF:003986">
    <property type="entry name" value="P-loop containing nucleoside triphosphate hydrolases superfamily protein"/>
    <property type="match status" value="1"/>
</dbReference>
<dbReference type="InterPro" id="IPR027417">
    <property type="entry name" value="P-loop_NTPase"/>
</dbReference>
<dbReference type="Proteomes" id="UP000682877">
    <property type="component" value="Chromosome 7"/>
</dbReference>
<keyword evidence="4" id="KW-0347">Helicase</keyword>
<dbReference type="InterPro" id="IPR003593">
    <property type="entry name" value="AAA+_ATPase"/>
</dbReference>
<evidence type="ECO:0000256" key="1">
    <source>
        <dbReference type="ARBA" id="ARBA00022728"/>
    </source>
</evidence>
<dbReference type="GO" id="GO:0005524">
    <property type="term" value="F:ATP binding"/>
    <property type="evidence" value="ECO:0007669"/>
    <property type="project" value="UniProtKB-KW"/>
</dbReference>
<evidence type="ECO:0000256" key="4">
    <source>
        <dbReference type="ARBA" id="ARBA00022806"/>
    </source>
</evidence>
<evidence type="ECO:0000259" key="8">
    <source>
        <dbReference type="SMART" id="SM00382"/>
    </source>
</evidence>
<dbReference type="Gene3D" id="3.40.50.300">
    <property type="entry name" value="P-loop containing nucleotide triphosphate hydrolases"/>
    <property type="match status" value="5"/>
</dbReference>
<accession>A0A8S2B3F9</accession>
<sequence>MDQNEKTSLVDRVFSWSIKDILNKDLYKQKLKTVPDKFRSVDEYYQCFVPHLLVEAHTELFSSFKSVSKSPVVQIRSMETKMKQSSGSSSNKLVYDITLKAAEGLSAKYQPKCGDLIALTTEKPRRIDDLNPLLLGYVFSSDGDLKISVHLSRSISLVENYRFGVFLMTLTTNTRIWNALHNEADTSTLIKSVLQANTLGTEQCFCSGNDFERSDLVLDIIRSTKLNSSQEAAILGCLETRNCSHKNSVKLIWGPPGTGKTKTVATLLLSLLKLRCKTVVCAPTNTAIVQVASRLLSVFKENCSSEHATYRLGNIVLSGNRDRMGINKNDHVLLDVFLDERIEEIERMEEEAERQEVVVNIPTFGEFVKKNFNSLSEEVETSMVDLYTHLPKSYSSQDVKKMIASRQALQRVRYFLQENSSRVDFKEGNFKFDCFKRLISVDCLEALRLLPKRFEIPDMLENEDIRKFCLQNAHIILCTASGAAEMNPERTGNIELLVVDEAAQLKECESVAALQLQGLRHAILIGDEFQLPAMVHNEMCEKAKFGRSLFERLVLLGHSKHLLDVQYRMHPSISRFPNKEFYGGKIKDAANVQESIYQKRFLQGNMFGSFSFINVGHGKEEFGDGYSPKNMVEVAVISEIISNLFKVSSERRMKMSVGVVSPYKGQVRAIQDRIGDKYSSLSGQLFTLNVRSVDGFQGGEEDIIIISTVRSNGNGKVGFLNNRQRANVALTRARHCLWVIGNETTLALSGSIWAKLISESRTRRCFYDAADEKNLRDAMNEALLEDVSSSFGSLSIRSVALMDSKEIRKLLEKNEQTSLFARLCSWSIKDILNEDLYKEKIKTIPDRFSSVDEYVQCFVPHLLEETRTELFSSFKSLSKAPVCQILSMETKINEFSGRSSIKLFHDIKLMDYADDKSEKYEPKCGDIIALSPLSLTEDRPRIDDLNPLLLGYVFSVYGDYKVSVHFSQSEKHSFRSGIFLMTLTTNTRIWNALHNEVADSTLIQSVLQENTLATEQCFSCGNDDDGSDSDSVFDIIRSAELNSSQEAAILSCLKTRNCNHKKSVKLIWGPPGTGKTKTVATLLSALIQLKCKTVVCAPTNTAIVAVASRLLALSKETIVCAPTNSAIAEVVSRFSSLFYGTSTLERTTYGMGNIVLSGNRERMGIKNNKVLLNVFFNDRVSKLGRLFLSTCGWKKRLESIIDFLENTEAKYEQHVHELEELQRILEEEKKKKKEDEKKKETEKKKEEAETKKEDDESVKEEVVNFPTFGDFVKKKLYVLSEELGKDMVDLCTHLPKSFISSKDVKNMIAARQALHRVRDFLQENSSRDDFKKGGFRFNCFNKLISVDAIEALCLLPKCFGIFGLENYEDIRKFCLQKADIVFCTASSVANMIPARIGSVDLLVVDEAAQLKECESVAALQLPGLRHALLIGDEYQLPAMVHNEECEKAKFGRSLFERLVLIGHNKHLLNVQYRMHPSISRFPNKEFYDGRITDASIVQERIYEKRFLQGKMFGSFSFINVGRGKEEFCDGHSPKNMVEVTVISESYPIFSKQKMSVGVISPYKGQVKAIEERVGDKYGSLSSQLFTLNVQSVDGFQGGEEDIVIISTVRSNVNGNVGFLSNRQRANVALTRARHCLWVIGHETTLALSGSIWAELISESRTRGCFYDAVDDKNLRDAMSDALLDNVSSSFGFFRL</sequence>
<dbReference type="CDD" id="cd18808">
    <property type="entry name" value="SF1_C_Upf1"/>
    <property type="match status" value="2"/>
</dbReference>
<evidence type="ECO:0000259" key="9">
    <source>
        <dbReference type="SMART" id="SM00487"/>
    </source>
</evidence>
<keyword evidence="1" id="KW-0747">Spliceosome</keyword>
<feature type="domain" description="AAA+ ATPase" evidence="8">
    <location>
        <begin position="246"/>
        <end position="419"/>
    </location>
</feature>
<evidence type="ECO:0000256" key="2">
    <source>
        <dbReference type="ARBA" id="ARBA00022741"/>
    </source>
</evidence>
<keyword evidence="11" id="KW-1185">Reference proteome</keyword>
<dbReference type="FunFam" id="3.40.50.300:FF:000326">
    <property type="entry name" value="P-loop containing nucleoside triphosphate hydrolase"/>
    <property type="match status" value="2"/>
</dbReference>
<keyword evidence="3" id="KW-0378">Hydrolase</keyword>
<dbReference type="InterPro" id="IPR041679">
    <property type="entry name" value="DNA2/NAM7-like_C"/>
</dbReference>
<evidence type="ECO:0000256" key="3">
    <source>
        <dbReference type="ARBA" id="ARBA00022801"/>
    </source>
</evidence>
<evidence type="ECO:0000256" key="5">
    <source>
        <dbReference type="ARBA" id="ARBA00022840"/>
    </source>
</evidence>
<evidence type="ECO:0000256" key="7">
    <source>
        <dbReference type="SAM" id="MobiDB-lite"/>
    </source>
</evidence>
<keyword evidence="1" id="KW-0508">mRNA splicing</keyword>
<dbReference type="FunFam" id="3.40.50.300:FF:005417">
    <property type="entry name" value="P-loop nucleoside triphosphate hydrolase superfamily protein"/>
    <property type="match status" value="2"/>
</dbReference>
<gene>
    <name evidence="10" type="ORF">AARE701A_LOCUS19755</name>
</gene>
<dbReference type="GO" id="GO:0003678">
    <property type="term" value="F:DNA helicase activity"/>
    <property type="evidence" value="ECO:0007669"/>
    <property type="project" value="UniProtKB-EC"/>
</dbReference>
<keyword evidence="5" id="KW-0067">ATP-binding</keyword>
<dbReference type="SMART" id="SM00487">
    <property type="entry name" value="DEXDc"/>
    <property type="match status" value="2"/>
</dbReference>
<dbReference type="GO" id="GO:0005681">
    <property type="term" value="C:spliceosomal complex"/>
    <property type="evidence" value="ECO:0007669"/>
    <property type="project" value="UniProtKB-KW"/>
</dbReference>
<name>A0A8S2B3F9_ARAAE</name>
<feature type="domain" description="AAA+ ATPase" evidence="8">
    <location>
        <begin position="1061"/>
        <end position="1507"/>
    </location>
</feature>
<dbReference type="InterPro" id="IPR045055">
    <property type="entry name" value="DNA2/NAM7-like"/>
</dbReference>
<proteinExistence type="predicted"/>
<keyword evidence="1" id="KW-0507">mRNA processing</keyword>
<reference evidence="10" key="1">
    <citation type="submission" date="2021-01" db="EMBL/GenBank/DDBJ databases">
        <authorList>
            <person name="Bezrukov I."/>
        </authorList>
    </citation>
    <scope>NUCLEOTIDE SEQUENCE</scope>
</reference>
<dbReference type="SMART" id="SM00382">
    <property type="entry name" value="AAA"/>
    <property type="match status" value="2"/>
</dbReference>
<evidence type="ECO:0000256" key="6">
    <source>
        <dbReference type="ARBA" id="ARBA00048432"/>
    </source>
</evidence>
<dbReference type="Pfam" id="PF13086">
    <property type="entry name" value="AAA_11"/>
    <property type="match status" value="3"/>
</dbReference>
<evidence type="ECO:0000313" key="10">
    <source>
        <dbReference type="EMBL" id="CAE6201088.1"/>
    </source>
</evidence>
<dbReference type="InterPro" id="IPR047187">
    <property type="entry name" value="SF1_C_Upf1"/>
</dbReference>
<dbReference type="EMBL" id="LR999457">
    <property type="protein sequence ID" value="CAE6201088.1"/>
    <property type="molecule type" value="Genomic_DNA"/>
</dbReference>
<dbReference type="Pfam" id="PF13087">
    <property type="entry name" value="AAA_12"/>
    <property type="match status" value="2"/>
</dbReference>
<dbReference type="InterPro" id="IPR041677">
    <property type="entry name" value="DNA2/NAM7_AAA_11"/>
</dbReference>